<sequence length="985" mass="113024">MLAETLKSIFQDNFMLCENIGTSEIQQLARLSFKYKTVAPNFLQVLKTLIQTDSSGGRINTRIQYIFAKMGMDFRAQQGFRILHMSSAEKHDVLMGKYGSDLLTYFVNMTHSFCSAVFSLKEVFGILIHPNICGNIKRPFLKLLNWAFLTQRPHLIHSRSFKSFMDLISNDLDRIHQYVSQYSVPEVNTFDDWFLPAEDTDMSTIIASDIYYLIDAVLPFLNTLSGMFTSSVRDNAKFREIYKHVVGTIMELFPLIVPHLTNRNFLSIITDCLRALMTSCYCGEQAISNLINSMEDNFGRCSLIKQEDQQHCRAFLSPEYTITSMSNVAGIIDRTSITNQMLAHGALQILRAMLHNIIIILPEDILTSKRKKKKYRIRLQQLQELQDLYVSQGLVHLVMTLIGTQNQAIFRESLALLECMLFGTGKSVQNAALDFFEGSKEEALFMIISDFLKYSAELMKESFVVMRKVIICEDMPCYAMQYSNGFFAKLSLKSSQKMVRVGVADTSHDIKSLESKAKHTKQVVAKLADGYHLGLQIIDCVNYILKQSSWDGCSSRSVLNLKKGVSKLLMSLIEENSPSALKVAMVDNQWLKEIDDHKTVINHYKSRVYSIEIVKDGYLQKVYFPFEKAIRDFMTWANVIIKDYYHQENILTTFIGRLVVRQRLAWDYLMVLLSYLINLYMLVCWIGKDPDGAQNVNRLSTVTSPIIRFDLSYLNHILLACKVIHNIVSLMLLCSYFLAQHPSLPRCCSRSKKEDTTFSVDMEGPESKTHNYNTKLFSAKTGYYFVIAIMSIVGTAVTPYCFAFHLLHIVEVNTLLQGVIRAITKNGKSLLWVAILGFCVLYIYGLIGFAFFRHVFEPTNQLYCKTLYECTATVSTYGLIGLMGERRRGLFEFFPVNRALSLRILEQNKEDILDELKRDIGFLKQRQQQMDIERHLLEQDNKQRQWHHRLMSQLSRNSGTDSLTHKAPELSGIREETNLDPSTKK</sequence>
<protein>
    <submittedName>
        <fullName evidence="4">Uncharacterized protein</fullName>
    </submittedName>
</protein>
<keyword evidence="1" id="KW-0175">Coiled coil</keyword>
<evidence type="ECO:0000256" key="2">
    <source>
        <dbReference type="SAM" id="MobiDB-lite"/>
    </source>
</evidence>
<evidence type="ECO:0000256" key="3">
    <source>
        <dbReference type="SAM" id="Phobius"/>
    </source>
</evidence>
<keyword evidence="3" id="KW-0472">Membrane</keyword>
<feature type="compositionally biased region" description="Basic and acidic residues" evidence="2">
    <location>
        <begin position="963"/>
        <end position="985"/>
    </location>
</feature>
<reference evidence="4" key="1">
    <citation type="journal article" date="2023" name="Mol. Biol. Evol.">
        <title>Third-Generation Sequencing Reveals the Adaptive Role of the Epigenome in Three Deep-Sea Polychaetes.</title>
        <authorList>
            <person name="Perez M."/>
            <person name="Aroh O."/>
            <person name="Sun Y."/>
            <person name="Lan Y."/>
            <person name="Juniper S.K."/>
            <person name="Young C.R."/>
            <person name="Angers B."/>
            <person name="Qian P.Y."/>
        </authorList>
    </citation>
    <scope>NUCLEOTIDE SEQUENCE</scope>
    <source>
        <strain evidence="4">P08H-3</strain>
    </source>
</reference>
<feature type="transmembrane region" description="Helical" evidence="3">
    <location>
        <begin position="783"/>
        <end position="810"/>
    </location>
</feature>
<keyword evidence="5" id="KW-1185">Reference proteome</keyword>
<accession>A0AAD9JMW1</accession>
<feature type="transmembrane region" description="Helical" evidence="3">
    <location>
        <begin position="830"/>
        <end position="852"/>
    </location>
</feature>
<dbReference type="Proteomes" id="UP001208570">
    <property type="component" value="Unassembled WGS sequence"/>
</dbReference>
<proteinExistence type="predicted"/>
<keyword evidence="3" id="KW-1133">Transmembrane helix</keyword>
<dbReference type="AlphaFoldDB" id="A0AAD9JMW1"/>
<feature type="transmembrane region" description="Helical" evidence="3">
    <location>
        <begin position="665"/>
        <end position="688"/>
    </location>
</feature>
<dbReference type="PANTHER" id="PTHR45816:SF4">
    <property type="entry name" value="RYR_IP3R HOMOLOGY ASSOCIATED DOMAIN-CONTAINING PROTEIN"/>
    <property type="match status" value="1"/>
</dbReference>
<feature type="region of interest" description="Disordered" evidence="2">
    <location>
        <begin position="957"/>
        <end position="985"/>
    </location>
</feature>
<comment type="caution">
    <text evidence="4">The sequence shown here is derived from an EMBL/GenBank/DDBJ whole genome shotgun (WGS) entry which is preliminary data.</text>
</comment>
<feature type="coiled-coil region" evidence="1">
    <location>
        <begin position="906"/>
        <end position="933"/>
    </location>
</feature>
<dbReference type="EMBL" id="JAODUP010000220">
    <property type="protein sequence ID" value="KAK2156153.1"/>
    <property type="molecule type" value="Genomic_DNA"/>
</dbReference>
<dbReference type="GO" id="GO:0006816">
    <property type="term" value="P:calcium ion transport"/>
    <property type="evidence" value="ECO:0007669"/>
    <property type="project" value="InterPro"/>
</dbReference>
<evidence type="ECO:0000256" key="1">
    <source>
        <dbReference type="SAM" id="Coils"/>
    </source>
</evidence>
<evidence type="ECO:0000313" key="5">
    <source>
        <dbReference type="Proteomes" id="UP001208570"/>
    </source>
</evidence>
<gene>
    <name evidence="4" type="ORF">LSH36_220g02042</name>
</gene>
<dbReference type="PANTHER" id="PTHR45816">
    <property type="entry name" value="MIR DOMAIN-CONTAINING PROTEIN"/>
    <property type="match status" value="1"/>
</dbReference>
<keyword evidence="3" id="KW-0812">Transmembrane</keyword>
<dbReference type="InterPro" id="IPR015925">
    <property type="entry name" value="Ryanodine_IP3_receptor"/>
</dbReference>
<name>A0AAD9JMW1_9ANNE</name>
<evidence type="ECO:0000313" key="4">
    <source>
        <dbReference type="EMBL" id="KAK2156153.1"/>
    </source>
</evidence>
<organism evidence="4 5">
    <name type="scientific">Paralvinella palmiformis</name>
    <dbReference type="NCBI Taxonomy" id="53620"/>
    <lineage>
        <taxon>Eukaryota</taxon>
        <taxon>Metazoa</taxon>
        <taxon>Spiralia</taxon>
        <taxon>Lophotrochozoa</taxon>
        <taxon>Annelida</taxon>
        <taxon>Polychaeta</taxon>
        <taxon>Sedentaria</taxon>
        <taxon>Canalipalpata</taxon>
        <taxon>Terebellida</taxon>
        <taxon>Terebelliformia</taxon>
        <taxon>Alvinellidae</taxon>
        <taxon>Paralvinella</taxon>
    </lineage>
</organism>
<feature type="transmembrane region" description="Helical" evidence="3">
    <location>
        <begin position="717"/>
        <end position="739"/>
    </location>
</feature>